<gene>
    <name evidence="1" type="ORF">MGAL_10B041528</name>
</gene>
<sequence length="368" mass="41585">MHQGKGKPECSITLKNSKDIKKLYGKILQVGTECCFQENLAKRTFSLGHKTGEFQQDQIQECCMEENSPGSAFGSLPITEDYQQDQIQDGTVYHGTQSSITSIYTSDDSEVWEPSQSSTTSSIVDIIHILNETIEHMSSGNISPIKSTLRTDLETAGRTTRWYYKRKAEESIEALLETIAPGQGLELLKLTKFFKGSDNEYCEDENSLTNLASIYENTETWQTKRQILSIMTDKASKQELMNIIPGLTKWRIDEARKHSKEKGSGMPVGDNKLTRERLCPLKIDHFMEFISQPHFLQDVAYGTKTIKLSTGVILTIPNVVRTVIHTRLIDTYTKFCSELNFIPLSERTLFRILNLCAASKRKKFGGIG</sequence>
<keyword evidence="2" id="KW-1185">Reference proteome</keyword>
<comment type="caution">
    <text evidence="1">The sequence shown here is derived from an EMBL/GenBank/DDBJ whole genome shotgun (WGS) entry which is preliminary data.</text>
</comment>
<accession>A0A8B6C0P7</accession>
<organism evidence="1 2">
    <name type="scientific">Mytilus galloprovincialis</name>
    <name type="common">Mediterranean mussel</name>
    <dbReference type="NCBI Taxonomy" id="29158"/>
    <lineage>
        <taxon>Eukaryota</taxon>
        <taxon>Metazoa</taxon>
        <taxon>Spiralia</taxon>
        <taxon>Lophotrochozoa</taxon>
        <taxon>Mollusca</taxon>
        <taxon>Bivalvia</taxon>
        <taxon>Autobranchia</taxon>
        <taxon>Pteriomorphia</taxon>
        <taxon>Mytilida</taxon>
        <taxon>Mytiloidea</taxon>
        <taxon>Mytilidae</taxon>
        <taxon>Mytilinae</taxon>
        <taxon>Mytilus</taxon>
    </lineage>
</organism>
<dbReference type="EMBL" id="UYJE01001014">
    <property type="protein sequence ID" value="VDH98404.1"/>
    <property type="molecule type" value="Genomic_DNA"/>
</dbReference>
<proteinExistence type="predicted"/>
<name>A0A8B6C0P7_MYTGA</name>
<dbReference type="Proteomes" id="UP000596742">
    <property type="component" value="Unassembled WGS sequence"/>
</dbReference>
<dbReference type="AlphaFoldDB" id="A0A8B6C0P7"/>
<protein>
    <submittedName>
        <fullName evidence="1">Uncharacterized protein</fullName>
    </submittedName>
</protein>
<reference evidence="1" key="1">
    <citation type="submission" date="2018-11" db="EMBL/GenBank/DDBJ databases">
        <authorList>
            <person name="Alioto T."/>
            <person name="Alioto T."/>
        </authorList>
    </citation>
    <scope>NUCLEOTIDE SEQUENCE</scope>
</reference>
<dbReference type="OrthoDB" id="5988824at2759"/>
<evidence type="ECO:0000313" key="1">
    <source>
        <dbReference type="EMBL" id="VDH98404.1"/>
    </source>
</evidence>
<evidence type="ECO:0000313" key="2">
    <source>
        <dbReference type="Proteomes" id="UP000596742"/>
    </source>
</evidence>